<feature type="binding site" evidence="9">
    <location>
        <position position="46"/>
    </location>
    <ligand>
        <name>ATP</name>
        <dbReference type="ChEBI" id="CHEBI:30616"/>
    </ligand>
</feature>
<sequence length="1078" mass="113460">MESGRGGLETVGKFEFSRKDLIGHGAFAVVFKGRHREKHDLEVAVKCINKKNLAKSQTLLGKEIKILKELKHENIVALYDFQEMANSVYLVMEYCNGGDLADYLHAMRTLSEDTIRLFLQQIAGAMRLLHSKGIIHRDLKPQNLLLSNPGGRRATPSNIRVKIADFGFARYLQSNMMAATLCGSPMYMAPEVIMSQHYDGKADLWSIGTIVYQCLTGKAPFQASSPQDLRLFYEKNKTLVPPIPRETSAPLRQLLLALLQRNHRDRMDFDEFFHHPFLDASAAVKKSPPVPVPSYPSSGSGSSSSSSSTSHLASPPSLGEMQKTLTSPAEAAGFLQGSRDSGGSSKDSSCDTDDFVMVPAQFPGDLVAEAVGAKPPPDSLMCSGSSLAASAGLESRGRTPSPSPPCSSSLSPSGRAGAFSSSRCGASVPIPVPTQVQNYQRIEQNLQSPTQYRTARSSAIRGSGSTSPLGFARASLSPPSHAEHGAALPRKLSLGGGRPYTPSPQVGTIPERPGWSGAPSPQAAEMRGGRSPRPGSSAPEHSPHSAGLGCRLHSAPNLSDLRVVRPKLPKPPTDPLGVAFGHPPASPPQPSHGLQSCRPLRGSPKLPDFLQRNPLPPILGSPTKAVPAFDFTKTPSSQNLLTLLARQGVVMTPPRNRTLPDLSEAGPFQGQQLGPGLRPTEDAKGPFGRSLSAGRLTDLLLKAAFGTQAPDSGSVDSLQEKPMETAPSAGFGGNVHPGARAGGASSPSPVVFTVGSPPSGTTPPQGPRATVFSVGSSSPLSSAGSSSARHLAPGAYGEAPLEVPAPGHCCSFADPVAANLEGAVTFEAPDLPEETLMELRGAAGALPEGGRAPLLGPADRHRPDPGRQALPVVHCEAGGAEAERAVQDERGVLPRPEPAAAALLPGQAAAAGPRPERQRREAHLQPRGADGAVGRPGRDVPPPGGLRPALPQGPAAHGGAAADPLGPGGRGEHRQVQAVHRAETLGPADRHLCLTSWRPGPRRPRGLDLRCPSMGWGAACWPGSKGQARGHDTARRCWGKDRGSPPSVRSQASSRVSVSWAPRPWTSRRWRAPHRTST</sequence>
<keyword evidence="5 9" id="KW-0547">Nucleotide-binding</keyword>
<dbReference type="SMART" id="SM00220">
    <property type="entry name" value="S_TKc"/>
    <property type="match status" value="1"/>
</dbReference>
<dbReference type="AlphaFoldDB" id="A0A8B8Z5W1"/>
<dbReference type="GO" id="GO:0061709">
    <property type="term" value="P:reticulophagy"/>
    <property type="evidence" value="ECO:0007669"/>
    <property type="project" value="TreeGrafter"/>
</dbReference>
<dbReference type="PROSITE" id="PS00108">
    <property type="entry name" value="PROTEIN_KINASE_ST"/>
    <property type="match status" value="1"/>
</dbReference>
<evidence type="ECO:0000256" key="1">
    <source>
        <dbReference type="ARBA" id="ARBA00012513"/>
    </source>
</evidence>
<dbReference type="InterPro" id="IPR011009">
    <property type="entry name" value="Kinase-like_dom_sf"/>
</dbReference>
<evidence type="ECO:0000313" key="12">
    <source>
        <dbReference type="Proteomes" id="UP000694857"/>
    </source>
</evidence>
<dbReference type="PANTHER" id="PTHR24348:SF19">
    <property type="entry name" value="SERINE_THREONINE-PROTEIN KINASE ULK1"/>
    <property type="match status" value="1"/>
</dbReference>
<dbReference type="PROSITE" id="PS50011">
    <property type="entry name" value="PROTEIN_KINASE_DOM"/>
    <property type="match status" value="1"/>
</dbReference>
<dbReference type="GO" id="GO:0048671">
    <property type="term" value="P:negative regulation of collateral sprouting"/>
    <property type="evidence" value="ECO:0007669"/>
    <property type="project" value="TreeGrafter"/>
</dbReference>
<dbReference type="InterPro" id="IPR000719">
    <property type="entry name" value="Prot_kinase_dom"/>
</dbReference>
<feature type="region of interest" description="Disordered" evidence="10">
    <location>
        <begin position="847"/>
        <end position="867"/>
    </location>
</feature>
<feature type="compositionally biased region" description="Low complexity" evidence="10">
    <location>
        <begin position="773"/>
        <end position="788"/>
    </location>
</feature>
<feature type="compositionally biased region" description="Low complexity" evidence="10">
    <location>
        <begin position="1044"/>
        <end position="1059"/>
    </location>
</feature>
<dbReference type="GO" id="GO:0000422">
    <property type="term" value="P:autophagy of mitochondrion"/>
    <property type="evidence" value="ECO:0007669"/>
    <property type="project" value="TreeGrafter"/>
</dbReference>
<feature type="region of interest" description="Disordered" evidence="10">
    <location>
        <begin position="446"/>
        <end position="596"/>
    </location>
</feature>
<dbReference type="CDD" id="cd14202">
    <property type="entry name" value="STKc_ULK1"/>
    <property type="match status" value="1"/>
</dbReference>
<reference evidence="13" key="1">
    <citation type="submission" date="2025-08" db="UniProtKB">
        <authorList>
            <consortium name="RefSeq"/>
        </authorList>
    </citation>
    <scope>IDENTIFICATION</scope>
    <source>
        <tissue evidence="13">Epidermis and Blubber</tissue>
    </source>
</reference>
<dbReference type="EC" id="2.7.11.1" evidence="1"/>
<dbReference type="GO" id="GO:0034727">
    <property type="term" value="P:piecemeal microautophagy of the nucleus"/>
    <property type="evidence" value="ECO:0007669"/>
    <property type="project" value="TreeGrafter"/>
</dbReference>
<dbReference type="RefSeq" id="XP_036730218.1">
    <property type="nucleotide sequence ID" value="XM_036874323.1"/>
</dbReference>
<evidence type="ECO:0000256" key="4">
    <source>
        <dbReference type="ARBA" id="ARBA00022679"/>
    </source>
</evidence>
<feature type="compositionally biased region" description="Low complexity" evidence="10">
    <location>
        <begin position="337"/>
        <end position="347"/>
    </location>
</feature>
<keyword evidence="8" id="KW-0072">Autophagy</keyword>
<evidence type="ECO:0000313" key="13">
    <source>
        <dbReference type="RefSeq" id="XP_036730218.1"/>
    </source>
</evidence>
<dbReference type="SUPFAM" id="SSF56112">
    <property type="entry name" value="Protein kinase-like (PK-like)"/>
    <property type="match status" value="1"/>
</dbReference>
<evidence type="ECO:0000256" key="9">
    <source>
        <dbReference type="PROSITE-ProRule" id="PRU10141"/>
    </source>
</evidence>
<gene>
    <name evidence="13" type="primary">ULK1</name>
</gene>
<feature type="region of interest" description="Disordered" evidence="10">
    <location>
        <begin position="391"/>
        <end position="430"/>
    </location>
</feature>
<evidence type="ECO:0000256" key="5">
    <source>
        <dbReference type="ARBA" id="ARBA00022741"/>
    </source>
</evidence>
<evidence type="ECO:0000259" key="11">
    <source>
        <dbReference type="PROSITE" id="PS50011"/>
    </source>
</evidence>
<keyword evidence="7 9" id="KW-0067">ATP-binding</keyword>
<protein>
    <recommendedName>
        <fullName evidence="1">non-specific serine/threonine protein kinase</fullName>
        <ecNumber evidence="1">2.7.11.1</ecNumber>
    </recommendedName>
</protein>
<feature type="compositionally biased region" description="Basic and acidic residues" evidence="10">
    <location>
        <begin position="1029"/>
        <end position="1043"/>
    </location>
</feature>
<dbReference type="InterPro" id="IPR017441">
    <property type="entry name" value="Protein_kinase_ATP_BS"/>
</dbReference>
<evidence type="ECO:0000256" key="3">
    <source>
        <dbReference type="ARBA" id="ARBA00022553"/>
    </source>
</evidence>
<evidence type="ECO:0000256" key="7">
    <source>
        <dbReference type="ARBA" id="ARBA00022840"/>
    </source>
</evidence>
<evidence type="ECO:0000256" key="2">
    <source>
        <dbReference type="ARBA" id="ARBA00022527"/>
    </source>
</evidence>
<keyword evidence="12" id="KW-1185">Reference proteome</keyword>
<dbReference type="FunFam" id="3.30.200.20:FF:000149">
    <property type="entry name" value="serine/threonine-protein kinase unc-51 isoform X1"/>
    <property type="match status" value="1"/>
</dbReference>
<dbReference type="Gene3D" id="3.30.200.20">
    <property type="entry name" value="Phosphorylase Kinase, domain 1"/>
    <property type="match status" value="1"/>
</dbReference>
<dbReference type="GO" id="GO:0005829">
    <property type="term" value="C:cytosol"/>
    <property type="evidence" value="ECO:0007669"/>
    <property type="project" value="TreeGrafter"/>
</dbReference>
<dbReference type="GO" id="GO:0048675">
    <property type="term" value="P:axon extension"/>
    <property type="evidence" value="ECO:0007669"/>
    <property type="project" value="TreeGrafter"/>
</dbReference>
<organism evidence="12 13">
    <name type="scientific">Balaenoptera musculus</name>
    <name type="common">Blue whale</name>
    <dbReference type="NCBI Taxonomy" id="9771"/>
    <lineage>
        <taxon>Eukaryota</taxon>
        <taxon>Metazoa</taxon>
        <taxon>Chordata</taxon>
        <taxon>Craniata</taxon>
        <taxon>Vertebrata</taxon>
        <taxon>Euteleostomi</taxon>
        <taxon>Mammalia</taxon>
        <taxon>Eutheria</taxon>
        <taxon>Laurasiatheria</taxon>
        <taxon>Artiodactyla</taxon>
        <taxon>Whippomorpha</taxon>
        <taxon>Cetacea</taxon>
        <taxon>Mysticeti</taxon>
        <taxon>Balaenopteridae</taxon>
        <taxon>Balaenoptera</taxon>
    </lineage>
</organism>
<dbReference type="FunFam" id="1.10.510.10:FF:000128">
    <property type="entry name" value="serine/threonine-protein kinase ULK2 isoform X2"/>
    <property type="match status" value="1"/>
</dbReference>
<accession>A0A8B8Z5W1</accession>
<dbReference type="GO" id="GO:0010508">
    <property type="term" value="P:positive regulation of autophagy"/>
    <property type="evidence" value="ECO:0007669"/>
    <property type="project" value="TreeGrafter"/>
</dbReference>
<feature type="region of interest" description="Disordered" evidence="10">
    <location>
        <begin position="906"/>
        <end position="977"/>
    </location>
</feature>
<dbReference type="Proteomes" id="UP000694857">
    <property type="component" value="Chromosome 14"/>
</dbReference>
<keyword evidence="6 13" id="KW-0418">Kinase</keyword>
<feature type="region of interest" description="Disordered" evidence="10">
    <location>
        <begin position="1023"/>
        <end position="1078"/>
    </location>
</feature>
<keyword evidence="4" id="KW-0808">Transferase</keyword>
<dbReference type="GO" id="GO:0000045">
    <property type="term" value="P:autophagosome assembly"/>
    <property type="evidence" value="ECO:0007669"/>
    <property type="project" value="TreeGrafter"/>
</dbReference>
<feature type="region of interest" description="Disordered" evidence="10">
    <location>
        <begin position="284"/>
        <end position="355"/>
    </location>
</feature>
<evidence type="ECO:0000256" key="10">
    <source>
        <dbReference type="SAM" id="MobiDB-lite"/>
    </source>
</evidence>
<feature type="region of interest" description="Disordered" evidence="10">
    <location>
        <begin position="709"/>
        <end position="791"/>
    </location>
</feature>
<feature type="compositionally biased region" description="Low complexity" evidence="10">
    <location>
        <begin position="295"/>
        <end position="317"/>
    </location>
</feature>
<dbReference type="GO" id="GO:0005524">
    <property type="term" value="F:ATP binding"/>
    <property type="evidence" value="ECO:0007669"/>
    <property type="project" value="UniProtKB-UniRule"/>
</dbReference>
<feature type="compositionally biased region" description="Polar residues" evidence="10">
    <location>
        <begin position="446"/>
        <end position="457"/>
    </location>
</feature>
<name>A0A8B8Z5W1_BALMU</name>
<dbReference type="Pfam" id="PF00069">
    <property type="entry name" value="Pkinase"/>
    <property type="match status" value="1"/>
</dbReference>
<dbReference type="InterPro" id="IPR045269">
    <property type="entry name" value="Atg1-like"/>
</dbReference>
<feature type="compositionally biased region" description="Basic residues" evidence="10">
    <location>
        <begin position="1066"/>
        <end position="1078"/>
    </location>
</feature>
<dbReference type="GeneID" id="118906757"/>
<proteinExistence type="predicted"/>
<keyword evidence="2" id="KW-0723">Serine/threonine-protein kinase</keyword>
<feature type="compositionally biased region" description="Basic and acidic residues" evidence="10">
    <location>
        <begin position="914"/>
        <end position="924"/>
    </location>
</feature>
<dbReference type="PROSITE" id="PS00107">
    <property type="entry name" value="PROTEIN_KINASE_ATP"/>
    <property type="match status" value="1"/>
</dbReference>
<dbReference type="GO" id="GO:0005776">
    <property type="term" value="C:autophagosome"/>
    <property type="evidence" value="ECO:0007669"/>
    <property type="project" value="TreeGrafter"/>
</dbReference>
<feature type="compositionally biased region" description="Low complexity" evidence="10">
    <location>
        <begin position="946"/>
        <end position="965"/>
    </location>
</feature>
<dbReference type="InterPro" id="IPR008271">
    <property type="entry name" value="Ser/Thr_kinase_AS"/>
</dbReference>
<dbReference type="CTD" id="8408"/>
<evidence type="ECO:0000256" key="8">
    <source>
        <dbReference type="ARBA" id="ARBA00023006"/>
    </source>
</evidence>
<dbReference type="GO" id="GO:0042594">
    <property type="term" value="P:response to starvation"/>
    <property type="evidence" value="ECO:0007669"/>
    <property type="project" value="TreeGrafter"/>
</dbReference>
<keyword evidence="3" id="KW-0597">Phosphoprotein</keyword>
<feature type="domain" description="Protein kinase" evidence="11">
    <location>
        <begin position="16"/>
        <end position="278"/>
    </location>
</feature>
<dbReference type="PANTHER" id="PTHR24348">
    <property type="entry name" value="SERINE/THREONINE-PROTEIN KINASE UNC-51-RELATED"/>
    <property type="match status" value="1"/>
</dbReference>
<dbReference type="GO" id="GO:0034045">
    <property type="term" value="C:phagophore assembly site membrane"/>
    <property type="evidence" value="ECO:0007669"/>
    <property type="project" value="TreeGrafter"/>
</dbReference>
<dbReference type="Gene3D" id="1.10.510.10">
    <property type="entry name" value="Transferase(Phosphotransferase) domain 1"/>
    <property type="match status" value="1"/>
</dbReference>
<evidence type="ECO:0000256" key="6">
    <source>
        <dbReference type="ARBA" id="ARBA00022777"/>
    </source>
</evidence>
<dbReference type="GO" id="GO:0004674">
    <property type="term" value="F:protein serine/threonine kinase activity"/>
    <property type="evidence" value="ECO:0007669"/>
    <property type="project" value="UniProtKB-KW"/>
</dbReference>